<protein>
    <submittedName>
        <fullName evidence="1">Uncharacterized protein</fullName>
    </submittedName>
</protein>
<keyword evidence="2" id="KW-1185">Reference proteome</keyword>
<sequence length="157" mass="17758">MAFTMVNSLAESQLSSVVTEVCIYYYVEDGDNKTLVGLVLKDGGRICFSVFPKREGSRDAEIRWCYIPESESRNGVDRRKVLKPNMTVADVRRLLTDLGRGNYTCPPNERANEWWGSVIYKDMVLWGYIPPVPVEESHVAWGGEGKFAYHTGVANCR</sequence>
<accession>A0A2B7Y7F3</accession>
<comment type="caution">
    <text evidence="1">The sequence shown here is derived from an EMBL/GenBank/DDBJ whole genome shotgun (WGS) entry which is preliminary data.</text>
</comment>
<organism evidence="1 2">
    <name type="scientific">Helicocarpus griseus UAMH5409</name>
    <dbReference type="NCBI Taxonomy" id="1447875"/>
    <lineage>
        <taxon>Eukaryota</taxon>
        <taxon>Fungi</taxon>
        <taxon>Dikarya</taxon>
        <taxon>Ascomycota</taxon>
        <taxon>Pezizomycotina</taxon>
        <taxon>Eurotiomycetes</taxon>
        <taxon>Eurotiomycetidae</taxon>
        <taxon>Onygenales</taxon>
        <taxon>Ajellomycetaceae</taxon>
        <taxon>Helicocarpus</taxon>
    </lineage>
</organism>
<name>A0A2B7Y7F3_9EURO</name>
<dbReference type="EMBL" id="PDNB01000012">
    <property type="protein sequence ID" value="PGH17165.1"/>
    <property type="molecule type" value="Genomic_DNA"/>
</dbReference>
<dbReference type="AlphaFoldDB" id="A0A2B7Y7F3"/>
<proteinExistence type="predicted"/>
<reference evidence="1 2" key="1">
    <citation type="submission" date="2017-10" db="EMBL/GenBank/DDBJ databases">
        <title>Comparative genomics in systemic dimorphic fungi from Ajellomycetaceae.</title>
        <authorList>
            <person name="Munoz J.F."/>
            <person name="Mcewen J.G."/>
            <person name="Clay O.K."/>
            <person name="Cuomo C.A."/>
        </authorList>
    </citation>
    <scope>NUCLEOTIDE SEQUENCE [LARGE SCALE GENOMIC DNA]</scope>
    <source>
        <strain evidence="1 2">UAMH5409</strain>
    </source>
</reference>
<evidence type="ECO:0000313" key="1">
    <source>
        <dbReference type="EMBL" id="PGH17165.1"/>
    </source>
</evidence>
<gene>
    <name evidence="1" type="ORF">AJ79_01303</name>
</gene>
<dbReference type="Proteomes" id="UP000223968">
    <property type="component" value="Unassembled WGS sequence"/>
</dbReference>
<evidence type="ECO:0000313" key="2">
    <source>
        <dbReference type="Proteomes" id="UP000223968"/>
    </source>
</evidence>